<gene>
    <name evidence="2" type="ORF">O181_042167</name>
</gene>
<evidence type="ECO:0000256" key="1">
    <source>
        <dbReference type="SAM" id="MobiDB-lite"/>
    </source>
</evidence>
<name>A0A9Q3HFL4_9BASI</name>
<dbReference type="AlphaFoldDB" id="A0A9Q3HFL4"/>
<protein>
    <submittedName>
        <fullName evidence="2">Uncharacterized protein</fullName>
    </submittedName>
</protein>
<evidence type="ECO:0000313" key="2">
    <source>
        <dbReference type="EMBL" id="MBW0502452.1"/>
    </source>
</evidence>
<feature type="compositionally biased region" description="Pro residues" evidence="1">
    <location>
        <begin position="96"/>
        <end position="105"/>
    </location>
</feature>
<evidence type="ECO:0000313" key="3">
    <source>
        <dbReference type="Proteomes" id="UP000765509"/>
    </source>
</evidence>
<proteinExistence type="predicted"/>
<organism evidence="2 3">
    <name type="scientific">Austropuccinia psidii MF-1</name>
    <dbReference type="NCBI Taxonomy" id="1389203"/>
    <lineage>
        <taxon>Eukaryota</taxon>
        <taxon>Fungi</taxon>
        <taxon>Dikarya</taxon>
        <taxon>Basidiomycota</taxon>
        <taxon>Pucciniomycotina</taxon>
        <taxon>Pucciniomycetes</taxon>
        <taxon>Pucciniales</taxon>
        <taxon>Sphaerophragmiaceae</taxon>
        <taxon>Austropuccinia</taxon>
    </lineage>
</organism>
<accession>A0A9Q3HFL4</accession>
<feature type="region of interest" description="Disordered" evidence="1">
    <location>
        <begin position="83"/>
        <end position="105"/>
    </location>
</feature>
<reference evidence="2" key="1">
    <citation type="submission" date="2021-03" db="EMBL/GenBank/DDBJ databases">
        <title>Draft genome sequence of rust myrtle Austropuccinia psidii MF-1, a brazilian biotype.</title>
        <authorList>
            <person name="Quecine M.C."/>
            <person name="Pachon D.M.R."/>
            <person name="Bonatelli M.L."/>
            <person name="Correr F.H."/>
            <person name="Franceschini L.M."/>
            <person name="Leite T.F."/>
            <person name="Margarido G.R.A."/>
            <person name="Almeida C.A."/>
            <person name="Ferrarezi J.A."/>
            <person name="Labate C.A."/>
        </authorList>
    </citation>
    <scope>NUCLEOTIDE SEQUENCE</scope>
    <source>
        <strain evidence="2">MF-1</strain>
    </source>
</reference>
<comment type="caution">
    <text evidence="2">The sequence shown here is derived from an EMBL/GenBank/DDBJ whole genome shotgun (WGS) entry which is preliminary data.</text>
</comment>
<dbReference type="Proteomes" id="UP000765509">
    <property type="component" value="Unassembled WGS sequence"/>
</dbReference>
<sequence>MLPLLPTHLRNHLSLCFRTPTSSSLLHPHDIPSSTTHTHTSAPLPLIMLMLPPCPHDMPPTPPPHLQPCPSLCFHTAYHAQAPSGPSQYASDAATPCPPSPILML</sequence>
<dbReference type="EMBL" id="AVOT02016828">
    <property type="protein sequence ID" value="MBW0502452.1"/>
    <property type="molecule type" value="Genomic_DNA"/>
</dbReference>
<keyword evidence="3" id="KW-1185">Reference proteome</keyword>